<gene>
    <name evidence="7" type="ORF">MGSAQ_001359</name>
</gene>
<evidence type="ECO:0000256" key="4">
    <source>
        <dbReference type="ARBA" id="ARBA00023136"/>
    </source>
</evidence>
<accession>A0A1B6NWM5</accession>
<dbReference type="AlphaFoldDB" id="A0A1B6NWM5"/>
<keyword evidence="7" id="KW-0675">Receptor</keyword>
<feature type="non-terminal residue" evidence="7">
    <location>
        <position position="75"/>
    </location>
</feature>
<dbReference type="EMBL" id="AYSL01000729">
    <property type="protein sequence ID" value="KTF07147.1"/>
    <property type="molecule type" value="Genomic_DNA"/>
</dbReference>
<keyword evidence="3" id="KW-0812">Transmembrane</keyword>
<sequence>MPDIRGVSGNGGAGGFNSISGGAKGRVSTLIDGVAQPFVADLSGDSGMWDLQQIEVFRGPQSTSNGRNSIAGSVF</sequence>
<evidence type="ECO:0000256" key="2">
    <source>
        <dbReference type="ARBA" id="ARBA00022448"/>
    </source>
</evidence>
<keyword evidence="4" id="KW-0472">Membrane</keyword>
<dbReference type="InterPro" id="IPR039426">
    <property type="entry name" value="TonB-dep_rcpt-like"/>
</dbReference>
<dbReference type="Gene3D" id="2.40.170.20">
    <property type="entry name" value="TonB-dependent receptor, beta-barrel domain"/>
    <property type="match status" value="1"/>
</dbReference>
<comment type="caution">
    <text evidence="7">The sequence shown here is derived from an EMBL/GenBank/DDBJ whole genome shotgun (WGS) entry which is preliminary data.</text>
</comment>
<evidence type="ECO:0000256" key="3">
    <source>
        <dbReference type="ARBA" id="ARBA00022692"/>
    </source>
</evidence>
<dbReference type="Pfam" id="PF07715">
    <property type="entry name" value="Plug"/>
    <property type="match status" value="1"/>
</dbReference>
<dbReference type="InterPro" id="IPR012910">
    <property type="entry name" value="Plug_dom"/>
</dbReference>
<evidence type="ECO:0000256" key="1">
    <source>
        <dbReference type="ARBA" id="ARBA00004571"/>
    </source>
</evidence>
<evidence type="ECO:0000259" key="6">
    <source>
        <dbReference type="Pfam" id="PF07715"/>
    </source>
</evidence>
<keyword evidence="2" id="KW-0813">Transport</keyword>
<evidence type="ECO:0000313" key="7">
    <source>
        <dbReference type="EMBL" id="KTF07147.1"/>
    </source>
</evidence>
<keyword evidence="5" id="KW-0998">Cell outer membrane</keyword>
<evidence type="ECO:0000256" key="5">
    <source>
        <dbReference type="ARBA" id="ARBA00023237"/>
    </source>
</evidence>
<dbReference type="InterPro" id="IPR036942">
    <property type="entry name" value="Beta-barrel_TonB_sf"/>
</dbReference>
<name>A0A1B6NWM5_9ZZZZ</name>
<dbReference type="GO" id="GO:0009279">
    <property type="term" value="C:cell outer membrane"/>
    <property type="evidence" value="ECO:0007669"/>
    <property type="project" value="UniProtKB-SubCell"/>
</dbReference>
<feature type="domain" description="TonB-dependent receptor plug" evidence="6">
    <location>
        <begin position="2"/>
        <end position="72"/>
    </location>
</feature>
<protein>
    <submittedName>
        <fullName evidence="7">TonB-dependent receptor</fullName>
    </submittedName>
</protein>
<comment type="subcellular location">
    <subcellularLocation>
        <location evidence="1">Cell outer membrane</location>
        <topology evidence="1">Multi-pass membrane protein</topology>
    </subcellularLocation>
</comment>
<dbReference type="SUPFAM" id="SSF56935">
    <property type="entry name" value="Porins"/>
    <property type="match status" value="1"/>
</dbReference>
<reference evidence="7" key="1">
    <citation type="submission" date="2013-11" db="EMBL/GenBank/DDBJ databases">
        <title>Microbial diversity, functional groups and degradation webs in Northern and Southern Mediterranean and Red Sea marine crude oil polluted sites.</title>
        <authorList>
            <person name="Daffonchio D."/>
            <person name="Mapelli F."/>
            <person name="Ferrer M."/>
            <person name="Richter M."/>
            <person name="Cherif A."/>
            <person name="Malkawi H.I."/>
            <person name="Yakimov M.M."/>
            <person name="Abdel-Fattah Y.R."/>
            <person name="Blaghen M."/>
            <person name="Golyshin P.N."/>
            <person name="Kalogerakis N."/>
            <person name="Boon N."/>
            <person name="Magagnini M."/>
            <person name="Fava F."/>
        </authorList>
    </citation>
    <scope>NUCLEOTIDE SEQUENCE</scope>
</reference>
<proteinExistence type="predicted"/>
<dbReference type="PROSITE" id="PS52016">
    <property type="entry name" value="TONB_DEPENDENT_REC_3"/>
    <property type="match status" value="1"/>
</dbReference>
<organism evidence="7">
    <name type="scientific">marine sediment metagenome</name>
    <dbReference type="NCBI Taxonomy" id="412755"/>
    <lineage>
        <taxon>unclassified sequences</taxon>
        <taxon>metagenomes</taxon>
        <taxon>ecological metagenomes</taxon>
    </lineage>
</organism>